<feature type="region of interest" description="Disordered" evidence="1">
    <location>
        <begin position="56"/>
        <end position="80"/>
    </location>
</feature>
<dbReference type="EnsemblProtists" id="EOD13512">
    <property type="protein sequence ID" value="EOD13512"/>
    <property type="gene ID" value="EMIHUDRAFT_437101"/>
</dbReference>
<organism evidence="2 3">
    <name type="scientific">Emiliania huxleyi (strain CCMP1516)</name>
    <dbReference type="NCBI Taxonomy" id="280463"/>
    <lineage>
        <taxon>Eukaryota</taxon>
        <taxon>Haptista</taxon>
        <taxon>Haptophyta</taxon>
        <taxon>Prymnesiophyceae</taxon>
        <taxon>Isochrysidales</taxon>
        <taxon>Noelaerhabdaceae</taxon>
        <taxon>Emiliania</taxon>
    </lineage>
</organism>
<keyword evidence="3" id="KW-1185">Reference proteome</keyword>
<dbReference type="Proteomes" id="UP000013827">
    <property type="component" value="Unassembled WGS sequence"/>
</dbReference>
<sequence length="157" mass="17562">LNQLLINVINSELGIPCSTWALTSASSRAPLSPPAPRAWWRSSRSRRTPRCGGKIARARARRAERRSSRRRSCGTRPRPAARRCCSVWRAPTAWTTLGGTRCAASRTTRRRKARVPSRCDRCHSSSCSTRRSPSSRWIARGRSWRCSPPLTRAHGAA</sequence>
<protein>
    <submittedName>
        <fullName evidence="2">Uncharacterized protein</fullName>
    </submittedName>
</protein>
<evidence type="ECO:0000313" key="2">
    <source>
        <dbReference type="EnsemblProtists" id="EOD13512"/>
    </source>
</evidence>
<dbReference type="AlphaFoldDB" id="A0A0D3IQH7"/>
<name>A0A0D3IQH7_EMIH1</name>
<dbReference type="GeneID" id="17259648"/>
<feature type="compositionally biased region" description="Basic residues" evidence="1">
    <location>
        <begin position="56"/>
        <end position="73"/>
    </location>
</feature>
<reference evidence="2" key="2">
    <citation type="submission" date="2024-10" db="UniProtKB">
        <authorList>
            <consortium name="EnsemblProtists"/>
        </authorList>
    </citation>
    <scope>IDENTIFICATION</scope>
</reference>
<evidence type="ECO:0000313" key="3">
    <source>
        <dbReference type="Proteomes" id="UP000013827"/>
    </source>
</evidence>
<evidence type="ECO:0000256" key="1">
    <source>
        <dbReference type="SAM" id="MobiDB-lite"/>
    </source>
</evidence>
<dbReference type="KEGG" id="ehx:EMIHUDRAFT_437101"/>
<reference evidence="3" key="1">
    <citation type="journal article" date="2013" name="Nature">
        <title>Pan genome of the phytoplankton Emiliania underpins its global distribution.</title>
        <authorList>
            <person name="Read B.A."/>
            <person name="Kegel J."/>
            <person name="Klute M.J."/>
            <person name="Kuo A."/>
            <person name="Lefebvre S.C."/>
            <person name="Maumus F."/>
            <person name="Mayer C."/>
            <person name="Miller J."/>
            <person name="Monier A."/>
            <person name="Salamov A."/>
            <person name="Young J."/>
            <person name="Aguilar M."/>
            <person name="Claverie J.M."/>
            <person name="Frickenhaus S."/>
            <person name="Gonzalez K."/>
            <person name="Herman E.K."/>
            <person name="Lin Y.C."/>
            <person name="Napier J."/>
            <person name="Ogata H."/>
            <person name="Sarno A.F."/>
            <person name="Shmutz J."/>
            <person name="Schroeder D."/>
            <person name="de Vargas C."/>
            <person name="Verret F."/>
            <person name="von Dassow P."/>
            <person name="Valentin K."/>
            <person name="Van de Peer Y."/>
            <person name="Wheeler G."/>
            <person name="Dacks J.B."/>
            <person name="Delwiche C.F."/>
            <person name="Dyhrman S.T."/>
            <person name="Glockner G."/>
            <person name="John U."/>
            <person name="Richards T."/>
            <person name="Worden A.Z."/>
            <person name="Zhang X."/>
            <person name="Grigoriev I.V."/>
            <person name="Allen A.E."/>
            <person name="Bidle K."/>
            <person name="Borodovsky M."/>
            <person name="Bowler C."/>
            <person name="Brownlee C."/>
            <person name="Cock J.M."/>
            <person name="Elias M."/>
            <person name="Gladyshev V.N."/>
            <person name="Groth M."/>
            <person name="Guda C."/>
            <person name="Hadaegh A."/>
            <person name="Iglesias-Rodriguez M.D."/>
            <person name="Jenkins J."/>
            <person name="Jones B.M."/>
            <person name="Lawson T."/>
            <person name="Leese F."/>
            <person name="Lindquist E."/>
            <person name="Lobanov A."/>
            <person name="Lomsadze A."/>
            <person name="Malik S.B."/>
            <person name="Marsh M.E."/>
            <person name="Mackinder L."/>
            <person name="Mock T."/>
            <person name="Mueller-Roeber B."/>
            <person name="Pagarete A."/>
            <person name="Parker M."/>
            <person name="Probert I."/>
            <person name="Quesneville H."/>
            <person name="Raines C."/>
            <person name="Rensing S.A."/>
            <person name="Riano-Pachon D.M."/>
            <person name="Richier S."/>
            <person name="Rokitta S."/>
            <person name="Shiraiwa Y."/>
            <person name="Soanes D.M."/>
            <person name="van der Giezen M."/>
            <person name="Wahlund T.M."/>
            <person name="Williams B."/>
            <person name="Wilson W."/>
            <person name="Wolfe G."/>
            <person name="Wurch L.L."/>
        </authorList>
    </citation>
    <scope>NUCLEOTIDE SEQUENCE</scope>
</reference>
<accession>A0A0D3IQH7</accession>
<proteinExistence type="predicted"/>
<dbReference type="RefSeq" id="XP_005765941.1">
    <property type="nucleotide sequence ID" value="XM_005765884.1"/>
</dbReference>
<dbReference type="PaxDb" id="2903-EOD13512"/>
<dbReference type="HOGENOM" id="CLU_1682537_0_0_1"/>